<keyword evidence="11" id="KW-0418">Kinase</keyword>
<feature type="domain" description="Riboflavin kinase" evidence="20">
    <location>
        <begin position="699"/>
        <end position="826"/>
    </location>
</feature>
<evidence type="ECO:0000256" key="5">
    <source>
        <dbReference type="ARBA" id="ARBA00022630"/>
    </source>
</evidence>
<dbReference type="UniPathway" id="UPA00277">
    <property type="reaction ID" value="UER00407"/>
</dbReference>
<evidence type="ECO:0000256" key="7">
    <source>
        <dbReference type="ARBA" id="ARBA00022679"/>
    </source>
</evidence>
<feature type="transmembrane region" description="Helical" evidence="19">
    <location>
        <begin position="155"/>
        <end position="175"/>
    </location>
</feature>
<dbReference type="CDD" id="cd13123">
    <property type="entry name" value="MATE_MurJ_like"/>
    <property type="match status" value="1"/>
</dbReference>
<evidence type="ECO:0000256" key="19">
    <source>
        <dbReference type="SAM" id="Phobius"/>
    </source>
</evidence>
<dbReference type="InterPro" id="IPR051050">
    <property type="entry name" value="Lipid_II_flippase_MurJ/MviN"/>
</dbReference>
<dbReference type="Gene3D" id="2.40.10.330">
    <property type="match status" value="1"/>
</dbReference>
<evidence type="ECO:0000256" key="18">
    <source>
        <dbReference type="ARBA" id="ARBA00023268"/>
    </source>
</evidence>
<evidence type="ECO:0000256" key="6">
    <source>
        <dbReference type="ARBA" id="ARBA00022643"/>
    </source>
</evidence>
<dbReference type="GO" id="GO:0005886">
    <property type="term" value="C:plasma membrane"/>
    <property type="evidence" value="ECO:0007669"/>
    <property type="project" value="UniProtKB-SubCell"/>
</dbReference>
<protein>
    <submittedName>
        <fullName evidence="21">MurJ protein</fullName>
    </submittedName>
</protein>
<dbReference type="InterPro" id="IPR002606">
    <property type="entry name" value="Riboflavin_kinase_bac"/>
</dbReference>
<keyword evidence="4" id="KW-1003">Cell membrane</keyword>
<keyword evidence="18" id="KW-0511">Multifunctional enzyme</keyword>
<feature type="transmembrane region" description="Helical" evidence="19">
    <location>
        <begin position="298"/>
        <end position="316"/>
    </location>
</feature>
<evidence type="ECO:0000313" key="21">
    <source>
        <dbReference type="EMBL" id="CAE7312181.1"/>
    </source>
</evidence>
<comment type="caution">
    <text evidence="21">The sequence shown here is derived from an EMBL/GenBank/DDBJ whole genome shotgun (WGS) entry which is preliminary data.</text>
</comment>
<feature type="transmembrane region" description="Helical" evidence="19">
    <location>
        <begin position="875"/>
        <end position="892"/>
    </location>
</feature>
<dbReference type="PROSITE" id="PS00855">
    <property type="entry name" value="SPASE_II"/>
    <property type="match status" value="1"/>
</dbReference>
<dbReference type="GO" id="GO:0034204">
    <property type="term" value="P:lipid translocation"/>
    <property type="evidence" value="ECO:0007669"/>
    <property type="project" value="TreeGrafter"/>
</dbReference>
<evidence type="ECO:0000256" key="8">
    <source>
        <dbReference type="ARBA" id="ARBA00022692"/>
    </source>
</evidence>
<dbReference type="GO" id="GO:0009231">
    <property type="term" value="P:riboflavin biosynthetic process"/>
    <property type="evidence" value="ECO:0007669"/>
    <property type="project" value="InterPro"/>
</dbReference>
<reference evidence="21" key="1">
    <citation type="submission" date="2021-02" db="EMBL/GenBank/DDBJ databases">
        <authorList>
            <person name="Dougan E. K."/>
            <person name="Rhodes N."/>
            <person name="Thang M."/>
            <person name="Chan C."/>
        </authorList>
    </citation>
    <scope>NUCLEOTIDE SEQUENCE</scope>
</reference>
<dbReference type="PANTHER" id="PTHR47019:SF1">
    <property type="entry name" value="LIPID II FLIPPASE MURJ"/>
    <property type="match status" value="1"/>
</dbReference>
<dbReference type="EMBL" id="CAJNIZ010011112">
    <property type="protein sequence ID" value="CAE7312181.1"/>
    <property type="molecule type" value="Genomic_DNA"/>
</dbReference>
<keyword evidence="15" id="KW-0573">Peptidoglycan synthesis</keyword>
<feature type="transmembrane region" description="Helical" evidence="19">
    <location>
        <begin position="256"/>
        <end position="278"/>
    </location>
</feature>
<dbReference type="GO" id="GO:0005524">
    <property type="term" value="F:ATP binding"/>
    <property type="evidence" value="ECO:0007669"/>
    <property type="project" value="UniProtKB-KW"/>
</dbReference>
<dbReference type="NCBIfam" id="TIGR00083">
    <property type="entry name" value="ribF"/>
    <property type="match status" value="1"/>
</dbReference>
<feature type="transmembrane region" description="Helical" evidence="19">
    <location>
        <begin position="212"/>
        <end position="235"/>
    </location>
</feature>
<dbReference type="CDD" id="cd02064">
    <property type="entry name" value="FAD_synthetase_N"/>
    <property type="match status" value="1"/>
</dbReference>
<comment type="subcellular location">
    <subcellularLocation>
        <location evidence="1">Cell membrane</location>
        <topology evidence="1">Multi-pass membrane protein</topology>
    </subcellularLocation>
</comment>
<evidence type="ECO:0000259" key="20">
    <source>
        <dbReference type="SMART" id="SM00904"/>
    </source>
</evidence>
<evidence type="ECO:0000256" key="17">
    <source>
        <dbReference type="ARBA" id="ARBA00023136"/>
    </source>
</evidence>
<feature type="transmembrane region" description="Helical" evidence="19">
    <location>
        <begin position="187"/>
        <end position="206"/>
    </location>
</feature>
<feature type="transmembrane region" description="Helical" evidence="19">
    <location>
        <begin position="102"/>
        <end position="135"/>
    </location>
</feature>
<keyword evidence="10" id="KW-0547">Nucleotide-binding</keyword>
<dbReference type="HAMAP" id="MF_00161">
    <property type="entry name" value="LspA"/>
    <property type="match status" value="1"/>
</dbReference>
<dbReference type="GO" id="GO:0008360">
    <property type="term" value="P:regulation of cell shape"/>
    <property type="evidence" value="ECO:0007669"/>
    <property type="project" value="UniProtKB-KW"/>
</dbReference>
<dbReference type="InterPro" id="IPR015865">
    <property type="entry name" value="Riboflavin_kinase_bac/euk"/>
</dbReference>
<dbReference type="SMART" id="SM00904">
    <property type="entry name" value="Flavokinase"/>
    <property type="match status" value="1"/>
</dbReference>
<dbReference type="GO" id="GO:0004190">
    <property type="term" value="F:aspartic-type endopeptidase activity"/>
    <property type="evidence" value="ECO:0007669"/>
    <property type="project" value="InterPro"/>
</dbReference>
<feature type="transmembrane region" description="Helical" evidence="19">
    <location>
        <begin position="468"/>
        <end position="489"/>
    </location>
</feature>
<accession>A0A812NE26</accession>
<dbReference type="NCBIfam" id="TIGR01695">
    <property type="entry name" value="murJ_mviN"/>
    <property type="match status" value="1"/>
</dbReference>
<evidence type="ECO:0000256" key="10">
    <source>
        <dbReference type="ARBA" id="ARBA00022741"/>
    </source>
</evidence>
<dbReference type="OrthoDB" id="410289at2759"/>
<organism evidence="21 22">
    <name type="scientific">Symbiodinium pilosum</name>
    <name type="common">Dinoflagellate</name>
    <dbReference type="NCBI Taxonomy" id="2952"/>
    <lineage>
        <taxon>Eukaryota</taxon>
        <taxon>Sar</taxon>
        <taxon>Alveolata</taxon>
        <taxon>Dinophyceae</taxon>
        <taxon>Suessiales</taxon>
        <taxon>Symbiodiniaceae</taxon>
        <taxon>Symbiodinium</taxon>
    </lineage>
</organism>
<dbReference type="InterPro" id="IPR004268">
    <property type="entry name" value="MurJ"/>
</dbReference>
<feature type="transmembrane region" description="Helical" evidence="19">
    <location>
        <begin position="376"/>
        <end position="398"/>
    </location>
</feature>
<evidence type="ECO:0000256" key="12">
    <source>
        <dbReference type="ARBA" id="ARBA00022827"/>
    </source>
</evidence>
<dbReference type="GO" id="GO:0006508">
    <property type="term" value="P:proteolysis"/>
    <property type="evidence" value="ECO:0007669"/>
    <property type="project" value="InterPro"/>
</dbReference>
<dbReference type="SUPFAM" id="SSF52374">
    <property type="entry name" value="Nucleotidylyl transferase"/>
    <property type="match status" value="1"/>
</dbReference>
<dbReference type="InterPro" id="IPR014729">
    <property type="entry name" value="Rossmann-like_a/b/a_fold"/>
</dbReference>
<feature type="transmembrane region" description="Helical" evidence="19">
    <location>
        <begin position="846"/>
        <end position="863"/>
    </location>
</feature>
<dbReference type="Gene3D" id="2.40.30.30">
    <property type="entry name" value="Riboflavin kinase-like"/>
    <property type="match status" value="1"/>
</dbReference>
<dbReference type="Pfam" id="PF03023">
    <property type="entry name" value="MurJ"/>
    <property type="match status" value="1"/>
</dbReference>
<keyword evidence="12" id="KW-0274">FAD</keyword>
<dbReference type="GO" id="GO:0003755">
    <property type="term" value="F:peptidyl-prolyl cis-trans isomerase activity"/>
    <property type="evidence" value="ECO:0007669"/>
    <property type="project" value="InterPro"/>
</dbReference>
<proteinExistence type="inferred from homology"/>
<keyword evidence="8 19" id="KW-0812">Transmembrane</keyword>
<dbReference type="GO" id="GO:0003919">
    <property type="term" value="F:FMN adenylyltransferase activity"/>
    <property type="evidence" value="ECO:0007669"/>
    <property type="project" value="InterPro"/>
</dbReference>
<dbReference type="InterPro" id="IPR001872">
    <property type="entry name" value="Peptidase_A8"/>
</dbReference>
<comment type="pathway">
    <text evidence="3">Cofactor biosynthesis; FMN biosynthesis; FMN from riboflavin (ATP route): step 1/1.</text>
</comment>
<dbReference type="Pfam" id="PF01252">
    <property type="entry name" value="Peptidase_A8"/>
    <property type="match status" value="1"/>
</dbReference>
<dbReference type="FunFam" id="3.40.50.620:FF:000021">
    <property type="entry name" value="Riboflavin biosynthesis protein"/>
    <property type="match status" value="1"/>
</dbReference>
<keyword evidence="22" id="KW-1185">Reference proteome</keyword>
<evidence type="ECO:0000256" key="16">
    <source>
        <dbReference type="ARBA" id="ARBA00022989"/>
    </source>
</evidence>
<keyword evidence="5" id="KW-0285">Flavoprotein</keyword>
<evidence type="ECO:0000256" key="15">
    <source>
        <dbReference type="ARBA" id="ARBA00022984"/>
    </source>
</evidence>
<dbReference type="HAMAP" id="MF_02078">
    <property type="entry name" value="MurJ_MviN"/>
    <property type="match status" value="1"/>
</dbReference>
<dbReference type="InterPro" id="IPR015864">
    <property type="entry name" value="FAD_synthase"/>
</dbReference>
<feature type="transmembrane region" description="Helical" evidence="19">
    <location>
        <begin position="437"/>
        <end position="456"/>
    </location>
</feature>
<feature type="transmembrane region" description="Helical" evidence="19">
    <location>
        <begin position="912"/>
        <end position="936"/>
    </location>
</feature>
<evidence type="ECO:0000313" key="22">
    <source>
        <dbReference type="Proteomes" id="UP000649617"/>
    </source>
</evidence>
<keyword evidence="9" id="KW-0548">Nucleotidyltransferase</keyword>
<dbReference type="InterPro" id="IPR023465">
    <property type="entry name" value="Riboflavin_kinase_dom_sf"/>
</dbReference>
<dbReference type="InterPro" id="IPR048261">
    <property type="entry name" value="SlpA/SlyD-like_ins_sf"/>
</dbReference>
<dbReference type="AlphaFoldDB" id="A0A812NE26"/>
<dbReference type="Proteomes" id="UP000649617">
    <property type="component" value="Unassembled WGS sequence"/>
</dbReference>
<dbReference type="SUPFAM" id="SSF82114">
    <property type="entry name" value="Riboflavin kinase-like"/>
    <property type="match status" value="1"/>
</dbReference>
<dbReference type="InterPro" id="IPR046357">
    <property type="entry name" value="PPIase_dom_sf"/>
</dbReference>
<keyword evidence="13" id="KW-0067">ATP-binding</keyword>
<dbReference type="NCBIfam" id="NF004163">
    <property type="entry name" value="PRK05627.1-6"/>
    <property type="match status" value="1"/>
</dbReference>
<name>A0A812NE26_SYMPI</name>
<dbReference type="Gene3D" id="3.10.50.40">
    <property type="match status" value="1"/>
</dbReference>
<evidence type="ECO:0000256" key="11">
    <source>
        <dbReference type="ARBA" id="ARBA00022777"/>
    </source>
</evidence>
<feature type="transmembrane region" description="Helical" evidence="19">
    <location>
        <begin position="410"/>
        <end position="431"/>
    </location>
</feature>
<evidence type="ECO:0000256" key="13">
    <source>
        <dbReference type="ARBA" id="ARBA00022840"/>
    </source>
</evidence>
<dbReference type="NCBIfam" id="TIGR00077">
    <property type="entry name" value="lspA"/>
    <property type="match status" value="1"/>
</dbReference>
<dbReference type="UniPathway" id="UPA00276">
    <property type="reaction ID" value="UER00406"/>
</dbReference>
<evidence type="ECO:0000256" key="4">
    <source>
        <dbReference type="ARBA" id="ARBA00022475"/>
    </source>
</evidence>
<keyword evidence="14" id="KW-0133">Cell shape</keyword>
<dbReference type="PANTHER" id="PTHR47019">
    <property type="entry name" value="LIPID II FLIPPASE MURJ"/>
    <property type="match status" value="1"/>
</dbReference>
<evidence type="ECO:0000256" key="14">
    <source>
        <dbReference type="ARBA" id="ARBA00022960"/>
    </source>
</evidence>
<evidence type="ECO:0000256" key="1">
    <source>
        <dbReference type="ARBA" id="ARBA00004651"/>
    </source>
</evidence>
<keyword evidence="6" id="KW-0288">FMN</keyword>
<dbReference type="PRINTS" id="PR01806">
    <property type="entry name" value="VIRFACTRMVIN"/>
</dbReference>
<gene>
    <name evidence="21" type="primary">murJ</name>
    <name evidence="21" type="ORF">SPIL2461_LOCUS7095</name>
</gene>
<feature type="transmembrane region" description="Helical" evidence="19">
    <location>
        <begin position="337"/>
        <end position="364"/>
    </location>
</feature>
<dbReference type="GO" id="GO:0009398">
    <property type="term" value="P:FMN biosynthetic process"/>
    <property type="evidence" value="ECO:0007669"/>
    <property type="project" value="UniProtKB-UniPathway"/>
</dbReference>
<keyword evidence="16 19" id="KW-1133">Transmembrane helix</keyword>
<evidence type="ECO:0000256" key="2">
    <source>
        <dbReference type="ARBA" id="ARBA00004726"/>
    </source>
</evidence>
<keyword evidence="17 19" id="KW-0472">Membrane</keyword>
<dbReference type="NCBIfam" id="NF004159">
    <property type="entry name" value="PRK05627.1-2"/>
    <property type="match status" value="1"/>
</dbReference>
<keyword evidence="7" id="KW-0808">Transferase</keyword>
<dbReference type="Pfam" id="PF06574">
    <property type="entry name" value="FAD_syn"/>
    <property type="match status" value="1"/>
</dbReference>
<dbReference type="GO" id="GO:0015648">
    <property type="term" value="F:lipid-linked peptidoglycan transporter activity"/>
    <property type="evidence" value="ECO:0007669"/>
    <property type="project" value="TreeGrafter"/>
</dbReference>
<evidence type="ECO:0000256" key="9">
    <source>
        <dbReference type="ARBA" id="ARBA00022695"/>
    </source>
</evidence>
<sequence>MSTKDSRDSLVITAPTEAVDETSQNMTRQGGVVAAMTLLSRISGLLRDIVLSYLFGASQMADMFFVALRIPNFFRRLFAEGAFNQAFVPVLIRYKNTSVDDLLGFIAPLSGFFASALLLFVCAGVLLAPQLALLFAPGFADEPGVLKQTGELVRITFPYLGFISLTAYAGALLNAHNRFALPAFTPVLLNLTLIGAAVIALQGWSLLPATEILAWGVLVAGIFQLLFQLPSLARLKLLPKPTYAHKHPGVRQVGKLLLPAVLAASVGQINALVNTILASTLITGSISWLYYADRLLELPVGLVAVALGTVMLPHLSRMAATADEKHFCATLDWGVNLGLMLALPAAVALYILAQPLLATLFMSFDNGAMTNHDIRMAGLALQMFAVALPGFVLVKVLSPAFFAHENTQSPFRYASIAVAVNLTVSLSTFSWFGHVGLAWATAISAWSHVLLLYIGLSRRGLYQATASLWPMLYKTLIGTSLLGGLLIYVSAQFQWLAMSGALRILWVVGRLPIIGAMEIIHGIHNLKARHIGNVVTMGNFDGVHKGHQMLLDHLQEFSTRLGVPSMVVTFEPQPREFFAGSSVPPRLTRLREKVALLQRTGLDRLLLLPFNEKISQAAPSWITDDLFHQRLGAKHVIVGDDFRFGRKREGDYTFMRNAGEALGFGVSQTPTLDIGGERVSSSRVRAVLGTGDFAQATELLGHEYFIMGRVVYGRQLGRQLGVPTANIRLQRYKAALEGVYCVTVEGAGEGPHDPVIRQGIANIGVRPTVDGKEPLLEVHVFDYAGNLYNRLLTVTFKHKLRDECAFDSIDLLKAQIERVQVLPFFAWVRWHNEGAAFSFLSSAGGWQRYFFVALAIGFSAFIVYEISRLQKHERVMGCVYGLILGGAIGNLIDRIHHGYVVDFVLFHYDSYYFPAFNVADSALFCGAALWIVVMIVEHRQSKKQMSAAGFAEQIVLPATEAFGERNPANVQLISRARFAQMDGEQPLEEGLVVSFQAPDGELPGVVVAVFDDTVKVDFNHPLSGTDIIFDVSVLSVEDPASA</sequence>
<dbReference type="GO" id="GO:0006747">
    <property type="term" value="P:FAD biosynthetic process"/>
    <property type="evidence" value="ECO:0007669"/>
    <property type="project" value="UniProtKB-UniPathway"/>
</dbReference>
<dbReference type="SUPFAM" id="SSF54534">
    <property type="entry name" value="FKBP-like"/>
    <property type="match status" value="1"/>
</dbReference>
<dbReference type="Gene3D" id="3.40.50.620">
    <property type="entry name" value="HUPs"/>
    <property type="match status" value="1"/>
</dbReference>
<comment type="pathway">
    <text evidence="2">Cofactor biosynthesis; FAD biosynthesis; FAD from FMN: step 1/1.</text>
</comment>
<dbReference type="GO" id="GO:0008531">
    <property type="term" value="F:riboflavin kinase activity"/>
    <property type="evidence" value="ECO:0007669"/>
    <property type="project" value="InterPro"/>
</dbReference>
<evidence type="ECO:0000256" key="3">
    <source>
        <dbReference type="ARBA" id="ARBA00005201"/>
    </source>
</evidence>